<dbReference type="GO" id="GO:0005634">
    <property type="term" value="C:nucleus"/>
    <property type="evidence" value="ECO:0007669"/>
    <property type="project" value="UniProtKB-UniRule"/>
</dbReference>
<dbReference type="InterPro" id="IPR050140">
    <property type="entry name" value="SRY-related_HMG-box_TF-like"/>
</dbReference>
<dbReference type="SMART" id="SM00398">
    <property type="entry name" value="HMG"/>
    <property type="match status" value="1"/>
</dbReference>
<evidence type="ECO:0000256" key="4">
    <source>
        <dbReference type="SAM" id="MobiDB-lite"/>
    </source>
</evidence>
<name>A0A1X0QXS4_RHIZD</name>
<keyword evidence="3" id="KW-0539">Nucleus</keyword>
<dbReference type="EMBL" id="KV921969">
    <property type="protein sequence ID" value="ORE04508.1"/>
    <property type="molecule type" value="Genomic_DNA"/>
</dbReference>
<dbReference type="CDD" id="cd01389">
    <property type="entry name" value="HMG-box_ROX1-like"/>
    <property type="match status" value="1"/>
</dbReference>
<evidence type="ECO:0000256" key="3">
    <source>
        <dbReference type="PROSITE-ProRule" id="PRU00267"/>
    </source>
</evidence>
<dbReference type="Gene3D" id="1.10.30.10">
    <property type="entry name" value="High mobility group box domain"/>
    <property type="match status" value="1"/>
</dbReference>
<dbReference type="InterPro" id="IPR009071">
    <property type="entry name" value="HMG_box_dom"/>
</dbReference>
<organism evidence="6">
    <name type="scientific">Rhizopus microsporus var. microsporus</name>
    <dbReference type="NCBI Taxonomy" id="86635"/>
    <lineage>
        <taxon>Eukaryota</taxon>
        <taxon>Fungi</taxon>
        <taxon>Fungi incertae sedis</taxon>
        <taxon>Mucoromycota</taxon>
        <taxon>Mucoromycotina</taxon>
        <taxon>Mucoromycetes</taxon>
        <taxon>Mucorales</taxon>
        <taxon>Mucorineae</taxon>
        <taxon>Rhizopodaceae</taxon>
        <taxon>Rhizopus</taxon>
    </lineage>
</organism>
<dbReference type="PROSITE" id="PS50118">
    <property type="entry name" value="HMG_BOX_2"/>
    <property type="match status" value="1"/>
</dbReference>
<feature type="domain" description="HMG box" evidence="5">
    <location>
        <begin position="16"/>
        <end position="84"/>
    </location>
</feature>
<feature type="region of interest" description="Disordered" evidence="4">
    <location>
        <begin position="77"/>
        <end position="108"/>
    </location>
</feature>
<dbReference type="PANTHER" id="PTHR10270:SF161">
    <property type="entry name" value="SEX-DETERMINING REGION Y PROTEIN"/>
    <property type="match status" value="1"/>
</dbReference>
<dbReference type="GO" id="GO:0000978">
    <property type="term" value="F:RNA polymerase II cis-regulatory region sequence-specific DNA binding"/>
    <property type="evidence" value="ECO:0007669"/>
    <property type="project" value="TreeGrafter"/>
</dbReference>
<proteinExistence type="predicted"/>
<dbReference type="PANTHER" id="PTHR10270">
    <property type="entry name" value="SOX TRANSCRIPTION FACTOR"/>
    <property type="match status" value="1"/>
</dbReference>
<gene>
    <name evidence="6" type="ORF">BCV72DRAFT_13504</name>
</gene>
<dbReference type="VEuPathDB" id="FungiDB:BCV72DRAFT_13504"/>
<evidence type="ECO:0000259" key="5">
    <source>
        <dbReference type="PROSITE" id="PS50118"/>
    </source>
</evidence>
<dbReference type="AlphaFoldDB" id="A0A1X0QXS4"/>
<reference evidence="6" key="1">
    <citation type="journal article" date="2016" name="Proc. Natl. Acad. Sci. U.S.A.">
        <title>Lipid metabolic changes in an early divergent fungus govern the establishment of a mutualistic symbiosis with endobacteria.</title>
        <authorList>
            <person name="Lastovetsky O.A."/>
            <person name="Gaspar M.L."/>
            <person name="Mondo S.J."/>
            <person name="LaButti K.M."/>
            <person name="Sandor L."/>
            <person name="Grigoriev I.V."/>
            <person name="Henry S.A."/>
            <person name="Pawlowska T.E."/>
        </authorList>
    </citation>
    <scope>NUCLEOTIDE SEQUENCE [LARGE SCALE GENOMIC DNA]</scope>
    <source>
        <strain evidence="6">ATCC 52814</strain>
    </source>
</reference>
<keyword evidence="1 3" id="KW-0238">DNA-binding</keyword>
<dbReference type="SUPFAM" id="SSF47095">
    <property type="entry name" value="HMG-box"/>
    <property type="match status" value="1"/>
</dbReference>
<protein>
    <recommendedName>
        <fullName evidence="5">HMG box domain-containing protein</fullName>
    </recommendedName>
</protein>
<keyword evidence="2" id="KW-0804">Transcription</keyword>
<sequence>MPKQVIHAKEENNAAAPRPLNCFLLYRIEKQKEIVARCPGANHRDISKIIAKWWKEATDEEKQPFREQARIAKQEHRKMYPDYKYMPKKKDTPKRPYNRKSHSDKFTSLSDENNKFMEMIYEDADALKSASKLKETASAPKKRTRKVCKKVTKKDSPIKLETVGFSPPYTPSSFNSPECYIPSEFSTSLFSPGAGPTTPMSLEDHELFEPAFSIQCEAFGMHPESSFATFTPHTESPSSPIWSIGLVDHFSALDISPLMQQLNSQEMYMQPTAEQLAWDELNTNGKYINPFINGPMYQLDMLTYEPTQYINPLLLRTHSSTL</sequence>
<evidence type="ECO:0000256" key="2">
    <source>
        <dbReference type="ARBA" id="ARBA00023163"/>
    </source>
</evidence>
<evidence type="ECO:0000313" key="6">
    <source>
        <dbReference type="EMBL" id="ORE04508.1"/>
    </source>
</evidence>
<evidence type="ECO:0000256" key="1">
    <source>
        <dbReference type="ARBA" id="ARBA00023125"/>
    </source>
</evidence>
<dbReference type="GO" id="GO:0001228">
    <property type="term" value="F:DNA-binding transcription activator activity, RNA polymerase II-specific"/>
    <property type="evidence" value="ECO:0007669"/>
    <property type="project" value="TreeGrafter"/>
</dbReference>
<dbReference type="InterPro" id="IPR036910">
    <property type="entry name" value="HMG_box_dom_sf"/>
</dbReference>
<dbReference type="Pfam" id="PF00505">
    <property type="entry name" value="HMG_box"/>
    <property type="match status" value="1"/>
</dbReference>
<dbReference type="OrthoDB" id="6247875at2759"/>
<accession>A0A1X0QXS4</accession>
<dbReference type="GO" id="GO:0030154">
    <property type="term" value="P:cell differentiation"/>
    <property type="evidence" value="ECO:0007669"/>
    <property type="project" value="TreeGrafter"/>
</dbReference>
<feature type="DNA-binding region" description="HMG box" evidence="3">
    <location>
        <begin position="16"/>
        <end position="84"/>
    </location>
</feature>
<dbReference type="Proteomes" id="UP000242414">
    <property type="component" value="Unassembled WGS sequence"/>
</dbReference>